<comment type="catalytic activity">
    <reaction evidence="5">
        <text>isochorismate + 2-oxoglutarate + H(+) = 5-enolpyruvoyl-6-hydroxy-2-succinyl-cyclohex-3-ene-1-carboxylate + CO2</text>
        <dbReference type="Rhea" id="RHEA:25593"/>
        <dbReference type="ChEBI" id="CHEBI:15378"/>
        <dbReference type="ChEBI" id="CHEBI:16526"/>
        <dbReference type="ChEBI" id="CHEBI:16810"/>
        <dbReference type="ChEBI" id="CHEBI:29780"/>
        <dbReference type="ChEBI" id="CHEBI:58818"/>
        <dbReference type="EC" id="2.2.1.9"/>
    </reaction>
</comment>
<reference evidence="8 9" key="1">
    <citation type="submission" date="2021-07" db="EMBL/GenBank/DDBJ databases">
        <title>Genomic diversity and antimicrobial resistance of Prevotella spp. isolated from chronic lung disease airways.</title>
        <authorList>
            <person name="Webb K.A."/>
            <person name="Olagoke O.S."/>
            <person name="Baird T."/>
            <person name="Neill J."/>
            <person name="Pham A."/>
            <person name="Wells T.J."/>
            <person name="Ramsay K.A."/>
            <person name="Bell S.C."/>
            <person name="Sarovich D.S."/>
            <person name="Price E.P."/>
        </authorList>
    </citation>
    <scope>NUCLEOTIDE SEQUENCE [LARGE SCALE GENOMIC DNA]</scope>
    <source>
        <strain evidence="8 9">SCHI0011.S.12</strain>
    </source>
</reference>
<keyword evidence="5" id="KW-0464">Manganese</keyword>
<dbReference type="CDD" id="cd07037">
    <property type="entry name" value="TPP_PYR_MenD"/>
    <property type="match status" value="1"/>
</dbReference>
<keyword evidence="4 5" id="KW-0786">Thiamine pyrophosphate</keyword>
<dbReference type="HAMAP" id="MF_01659">
    <property type="entry name" value="MenD"/>
    <property type="match status" value="1"/>
</dbReference>
<evidence type="ECO:0000256" key="4">
    <source>
        <dbReference type="ARBA" id="ARBA00023052"/>
    </source>
</evidence>
<evidence type="ECO:0000256" key="3">
    <source>
        <dbReference type="ARBA" id="ARBA00022842"/>
    </source>
</evidence>
<dbReference type="EMBL" id="JAHXCT010000004">
    <property type="protein sequence ID" value="MBW4769456.1"/>
    <property type="molecule type" value="Genomic_DNA"/>
</dbReference>
<feature type="domain" description="Thiamine pyrophosphate enzyme N-terminal TPP-binding" evidence="7">
    <location>
        <begin position="10"/>
        <end position="112"/>
    </location>
</feature>
<evidence type="ECO:0000313" key="9">
    <source>
        <dbReference type="Proteomes" id="UP000788426"/>
    </source>
</evidence>
<evidence type="ECO:0000256" key="1">
    <source>
        <dbReference type="ARBA" id="ARBA00022679"/>
    </source>
</evidence>
<dbReference type="NCBIfam" id="TIGR00173">
    <property type="entry name" value="menD"/>
    <property type="match status" value="1"/>
</dbReference>
<keyword evidence="5" id="KW-0474">Menaquinone biosynthesis</keyword>
<feature type="domain" description="Thiamine pyrophosphate enzyme TPP-binding" evidence="6">
    <location>
        <begin position="407"/>
        <end position="545"/>
    </location>
</feature>
<accession>A0ABS6YE31</accession>
<dbReference type="InterPro" id="IPR011766">
    <property type="entry name" value="TPP_enzyme_TPP-bd"/>
</dbReference>
<comment type="cofactor">
    <cofactor evidence="5">
        <name>Mg(2+)</name>
        <dbReference type="ChEBI" id="CHEBI:18420"/>
    </cofactor>
    <cofactor evidence="5">
        <name>Mn(2+)</name>
        <dbReference type="ChEBI" id="CHEBI:29035"/>
    </cofactor>
</comment>
<dbReference type="PIRSF" id="PIRSF004983">
    <property type="entry name" value="MenD"/>
    <property type="match status" value="1"/>
</dbReference>
<dbReference type="PANTHER" id="PTHR42916">
    <property type="entry name" value="2-SUCCINYL-5-ENOLPYRUVYL-6-HYDROXY-3-CYCLOHEXENE-1-CARBOXYLATE SYNTHASE"/>
    <property type="match status" value="1"/>
</dbReference>
<name>A0ABS6YE31_9BACT</name>
<dbReference type="Pfam" id="PF02775">
    <property type="entry name" value="TPP_enzyme_C"/>
    <property type="match status" value="1"/>
</dbReference>
<gene>
    <name evidence="5 8" type="primary">menD</name>
    <name evidence="8" type="ORF">KZO38_06730</name>
</gene>
<comment type="subunit">
    <text evidence="5">Homodimer.</text>
</comment>
<dbReference type="Proteomes" id="UP000788426">
    <property type="component" value="Unassembled WGS sequence"/>
</dbReference>
<protein>
    <recommendedName>
        <fullName evidence="5">2-succinyl-5-enolpyruvyl-6-hydroxy-3-cyclohexene-1-carboxylate synthase</fullName>
        <shortName evidence="5">SEPHCHC synthase</shortName>
        <ecNumber evidence="5">2.2.1.9</ecNumber>
    </recommendedName>
    <alternativeName>
        <fullName evidence="5">Menaquinone biosynthesis protein MenD</fullName>
    </alternativeName>
</protein>
<dbReference type="GO" id="GO:0070204">
    <property type="term" value="F:2-succinyl-5-enolpyruvyl-6-hydroxy-3-cyclohexene-1-carboxylic-acid synthase activity"/>
    <property type="evidence" value="ECO:0007669"/>
    <property type="project" value="UniProtKB-EC"/>
</dbReference>
<organism evidence="8 9">
    <name type="scientific">Hoylesella nanceiensis</name>
    <dbReference type="NCBI Taxonomy" id="425941"/>
    <lineage>
        <taxon>Bacteria</taxon>
        <taxon>Pseudomonadati</taxon>
        <taxon>Bacteroidota</taxon>
        <taxon>Bacteroidia</taxon>
        <taxon>Bacteroidales</taxon>
        <taxon>Prevotellaceae</taxon>
        <taxon>Hoylesella</taxon>
    </lineage>
</organism>
<evidence type="ECO:0000256" key="2">
    <source>
        <dbReference type="ARBA" id="ARBA00022723"/>
    </source>
</evidence>
<keyword evidence="2 5" id="KW-0479">Metal-binding</keyword>
<evidence type="ECO:0000313" key="8">
    <source>
        <dbReference type="EMBL" id="MBW4769456.1"/>
    </source>
</evidence>
<keyword evidence="1 5" id="KW-0808">Transferase</keyword>
<dbReference type="CDD" id="cd02009">
    <property type="entry name" value="TPP_SHCHC_synthase"/>
    <property type="match status" value="1"/>
</dbReference>
<dbReference type="Pfam" id="PF02776">
    <property type="entry name" value="TPP_enzyme_N"/>
    <property type="match status" value="1"/>
</dbReference>
<evidence type="ECO:0000259" key="7">
    <source>
        <dbReference type="Pfam" id="PF02776"/>
    </source>
</evidence>
<sequence length="570" mass="63675">MYSNKCNVNILTDLMIQHGINTVVMCPGSRNTPLLNNFNESANFQCFSVTDERSAGFYALGLAQMAKRKVAVCVTSGSALLNLLPAVAEAFYQRVSFLVISADRPEAWIDQLDGQTLHQPNALKPYVSTSVSLPEPLNREQEWQCNRLVNEALSRFHAPEACPVHINVPISEPLFQFNQAELVSQRKITSYFSVAPNQSGMEQVARLLLQAKRPIVVLGQGNYTLLNKDHINFLNSVAVLLTEPLSGIDALSNFDDILSAHFNDERLLPDFVLYAGESVVSKRLKHFLRKQKEGNQVRFSTQKNIEDTFSHLSLLIECSAIEGLKALYSTCSALQTDSHLKVTDEQLEEKKAYISLWNDLSCKVKSVRNDFKPIYSSMQAVALFEQEIAQQQVDCAMHYANSSAVRLANIYASHRIYCNRGVNGIEGCLSTAVGMSLDSSANVFCVIGDLAFFYDQNALWNNHLKGNMHILLLNNSGGGIFNMLPNISETASYETFVKAHHNANAQGICQQNKVDYMAVHNEEELKSLLPQFVSHCGDRPILLEVFTNQQQDTEALKTYYQTIAQLSIKK</sequence>
<evidence type="ECO:0000256" key="5">
    <source>
        <dbReference type="HAMAP-Rule" id="MF_01659"/>
    </source>
</evidence>
<dbReference type="RefSeq" id="WP_219481349.1">
    <property type="nucleotide sequence ID" value="NZ_JAHXCT010000004.1"/>
</dbReference>
<comment type="function">
    <text evidence="5">Catalyzes the thiamine diphosphate-dependent decarboxylation of 2-oxoglutarate and the subsequent addition of the resulting succinic semialdehyde-thiamine pyrophosphate anion to isochorismate to yield 2-succinyl-5-enolpyruvyl-6-hydroxy-3-cyclohexene-1-carboxylate (SEPHCHC).</text>
</comment>
<keyword evidence="3 5" id="KW-0460">Magnesium</keyword>
<dbReference type="InterPro" id="IPR004433">
    <property type="entry name" value="MenaQ_synth_MenD"/>
</dbReference>
<dbReference type="PANTHER" id="PTHR42916:SF1">
    <property type="entry name" value="PROTEIN PHYLLO, CHLOROPLASTIC"/>
    <property type="match status" value="1"/>
</dbReference>
<comment type="pathway">
    <text evidence="5">Quinol/quinone metabolism; 1,4-dihydroxy-2-naphthoate biosynthesis; 1,4-dihydroxy-2-naphthoate from chorismate: step 2/7.</text>
</comment>
<keyword evidence="9" id="KW-1185">Reference proteome</keyword>
<dbReference type="EC" id="2.2.1.9" evidence="5"/>
<comment type="caution">
    <text evidence="8">The sequence shown here is derived from an EMBL/GenBank/DDBJ whole genome shotgun (WGS) entry which is preliminary data.</text>
</comment>
<comment type="similarity">
    <text evidence="5">Belongs to the TPP enzyme family. MenD subfamily.</text>
</comment>
<comment type="cofactor">
    <cofactor evidence="5">
        <name>thiamine diphosphate</name>
        <dbReference type="ChEBI" id="CHEBI:58937"/>
    </cofactor>
    <text evidence="5">Binds 1 thiamine pyrophosphate per subunit.</text>
</comment>
<dbReference type="InterPro" id="IPR012001">
    <property type="entry name" value="Thiamin_PyroP_enz_TPP-bd_dom"/>
</dbReference>
<comment type="pathway">
    <text evidence="5">Quinol/quinone metabolism; menaquinone biosynthesis.</text>
</comment>
<evidence type="ECO:0000259" key="6">
    <source>
        <dbReference type="Pfam" id="PF02775"/>
    </source>
</evidence>
<proteinExistence type="inferred from homology"/>